<reference evidence="2 3" key="1">
    <citation type="submission" date="2019-02" db="EMBL/GenBank/DDBJ databases">
        <title>Deep-cultivation of Planctomycetes and their phenomic and genomic characterization uncovers novel biology.</title>
        <authorList>
            <person name="Wiegand S."/>
            <person name="Jogler M."/>
            <person name="Boedeker C."/>
            <person name="Pinto D."/>
            <person name="Vollmers J."/>
            <person name="Rivas-Marin E."/>
            <person name="Kohn T."/>
            <person name="Peeters S.H."/>
            <person name="Heuer A."/>
            <person name="Rast P."/>
            <person name="Oberbeckmann S."/>
            <person name="Bunk B."/>
            <person name="Jeske O."/>
            <person name="Meyerdierks A."/>
            <person name="Storesund J.E."/>
            <person name="Kallscheuer N."/>
            <person name="Luecker S."/>
            <person name="Lage O.M."/>
            <person name="Pohl T."/>
            <person name="Merkel B.J."/>
            <person name="Hornburger P."/>
            <person name="Mueller R.-W."/>
            <person name="Bruemmer F."/>
            <person name="Labrenz M."/>
            <person name="Spormann A.M."/>
            <person name="Op den Camp H."/>
            <person name="Overmann J."/>
            <person name="Amann R."/>
            <person name="Jetten M.S.M."/>
            <person name="Mascher T."/>
            <person name="Medema M.H."/>
            <person name="Devos D.P."/>
            <person name="Kaster A.-K."/>
            <person name="Ovreas L."/>
            <person name="Rohde M."/>
            <person name="Galperin M.Y."/>
            <person name="Jogler C."/>
        </authorList>
    </citation>
    <scope>NUCLEOTIDE SEQUENCE [LARGE SCALE GENOMIC DNA]</scope>
    <source>
        <strain evidence="2 3">Pla85_3_4</strain>
    </source>
</reference>
<name>A0A518DP64_9BACT</name>
<dbReference type="Pfam" id="PF20274">
    <property type="entry name" value="cREC_REC"/>
    <property type="match status" value="1"/>
</dbReference>
<protein>
    <recommendedName>
        <fullName evidence="1">Cyclic-phosphate processing Receiver domain-containing protein</fullName>
    </recommendedName>
</protein>
<gene>
    <name evidence="2" type="ORF">Pla8534_14090</name>
</gene>
<organism evidence="2 3">
    <name type="scientific">Lignipirellula cremea</name>
    <dbReference type="NCBI Taxonomy" id="2528010"/>
    <lineage>
        <taxon>Bacteria</taxon>
        <taxon>Pseudomonadati</taxon>
        <taxon>Planctomycetota</taxon>
        <taxon>Planctomycetia</taxon>
        <taxon>Pirellulales</taxon>
        <taxon>Pirellulaceae</taxon>
        <taxon>Lignipirellula</taxon>
    </lineage>
</organism>
<keyword evidence="3" id="KW-1185">Reference proteome</keyword>
<sequence length="114" mass="12789">MTSAPILLWLDDERDPQQERWQACFPIVNPAVVWVKTYDAFVEWVTDHGLPDAVGFDHDLGEAQSGFDAAKWLAGYCLAHRQPLPVWSIQSANPIGKANIIALLRSFEKATRTP</sequence>
<dbReference type="KEGG" id="lcre:Pla8534_14090"/>
<dbReference type="RefSeq" id="WP_197443057.1">
    <property type="nucleotide sequence ID" value="NZ_CP036433.1"/>
</dbReference>
<dbReference type="AlphaFoldDB" id="A0A518DP64"/>
<evidence type="ECO:0000259" key="1">
    <source>
        <dbReference type="Pfam" id="PF20274"/>
    </source>
</evidence>
<evidence type="ECO:0000313" key="3">
    <source>
        <dbReference type="Proteomes" id="UP000317648"/>
    </source>
</evidence>
<dbReference type="InterPro" id="IPR046909">
    <property type="entry name" value="cREC_REC"/>
</dbReference>
<evidence type="ECO:0000313" key="2">
    <source>
        <dbReference type="EMBL" id="QDU93629.1"/>
    </source>
</evidence>
<dbReference type="Proteomes" id="UP000317648">
    <property type="component" value="Chromosome"/>
</dbReference>
<feature type="domain" description="Cyclic-phosphate processing Receiver" evidence="1">
    <location>
        <begin position="7"/>
        <end position="105"/>
    </location>
</feature>
<dbReference type="EMBL" id="CP036433">
    <property type="protein sequence ID" value="QDU93629.1"/>
    <property type="molecule type" value="Genomic_DNA"/>
</dbReference>
<accession>A0A518DP64</accession>
<proteinExistence type="predicted"/>